<dbReference type="PANTHER" id="PTHR30146">
    <property type="entry name" value="LACI-RELATED TRANSCRIPTIONAL REPRESSOR"/>
    <property type="match status" value="1"/>
</dbReference>
<dbReference type="PANTHER" id="PTHR30146:SF109">
    <property type="entry name" value="HTH-TYPE TRANSCRIPTIONAL REGULATOR GALS"/>
    <property type="match status" value="1"/>
</dbReference>
<evidence type="ECO:0000256" key="2">
    <source>
        <dbReference type="ARBA" id="ARBA00023125"/>
    </source>
</evidence>
<dbReference type="Pfam" id="PF00532">
    <property type="entry name" value="Peripla_BP_1"/>
    <property type="match status" value="1"/>
</dbReference>
<reference evidence="7" key="1">
    <citation type="submission" date="2017-01" db="EMBL/GenBank/DDBJ databases">
        <authorList>
            <person name="Varghese N."/>
            <person name="Submissions S."/>
        </authorList>
    </citation>
    <scope>NUCLEOTIDE SEQUENCE [LARGE SCALE GENOMIC DNA]</scope>
    <source>
        <strain evidence="7">ATCC 700103</strain>
    </source>
</reference>
<keyword evidence="7" id="KW-1185">Reference proteome</keyword>
<dbReference type="Proteomes" id="UP000185669">
    <property type="component" value="Unassembled WGS sequence"/>
</dbReference>
<keyword evidence="3" id="KW-0804">Transcription</keyword>
<dbReference type="GO" id="GO:0000976">
    <property type="term" value="F:transcription cis-regulatory region binding"/>
    <property type="evidence" value="ECO:0007669"/>
    <property type="project" value="TreeGrafter"/>
</dbReference>
<sequence>MKNKNIDIYKIAELAGVSKSTVSRVINDKAGVKASTREKVAQVIKDLNYKPNSSAKGLASKKTHTIGLVISDITDPFFAMFVKGAEKKAMEANYNMMLANSHWVVEEELKCIQMFEEGRVDGILMISGGSEEKLDNYLDNLASNNLDIVVVDRKIKNENIPKLNSDNFDAGYRATKYLIDLGHTKIAHIKGEDIASSHASRDRVAGYEKALSEAGIKEKIIYPGFFARKKAYQVTKKLITEHSEVTAIFYSSDMMAIGGLKALKNMGLRVPEDISIIGIDGIEMSALMDPPITTLSQPAFEMGYQGMEKLINKLENEINNSHSEDLIFQMELIERASTKKLN</sequence>
<dbReference type="CDD" id="cd06267">
    <property type="entry name" value="PBP1_LacI_sugar_binding-like"/>
    <property type="match status" value="1"/>
</dbReference>
<dbReference type="PROSITE" id="PS50932">
    <property type="entry name" value="HTH_LACI_2"/>
    <property type="match status" value="1"/>
</dbReference>
<dbReference type="InterPro" id="IPR001761">
    <property type="entry name" value="Peripla_BP/Lac1_sug-bd_dom"/>
</dbReference>
<dbReference type="InterPro" id="IPR000843">
    <property type="entry name" value="HTH_LacI"/>
</dbReference>
<evidence type="ECO:0000313" key="6">
    <source>
        <dbReference type="EMBL" id="SIQ79609.1"/>
    </source>
</evidence>
<evidence type="ECO:0000256" key="1">
    <source>
        <dbReference type="ARBA" id="ARBA00023015"/>
    </source>
</evidence>
<name>A0A1N6VP66_9FIRM</name>
<proteinExistence type="predicted"/>
<protein>
    <submittedName>
        <fullName evidence="6">Transcriptional regulator, LacI family</fullName>
    </submittedName>
</protein>
<dbReference type="InterPro" id="IPR010982">
    <property type="entry name" value="Lambda_DNA-bd_dom_sf"/>
</dbReference>
<dbReference type="SUPFAM" id="SSF47413">
    <property type="entry name" value="lambda repressor-like DNA-binding domains"/>
    <property type="match status" value="1"/>
</dbReference>
<evidence type="ECO:0000259" key="5">
    <source>
        <dbReference type="PROSITE" id="PS50943"/>
    </source>
</evidence>
<gene>
    <name evidence="6" type="ORF">SAMN05421834_10866</name>
</gene>
<dbReference type="Gene3D" id="3.40.50.2300">
    <property type="match status" value="2"/>
</dbReference>
<dbReference type="InterPro" id="IPR001387">
    <property type="entry name" value="Cro/C1-type_HTH"/>
</dbReference>
<dbReference type="Pfam" id="PF00356">
    <property type="entry name" value="LacI"/>
    <property type="match status" value="1"/>
</dbReference>
<dbReference type="SUPFAM" id="SSF53822">
    <property type="entry name" value="Periplasmic binding protein-like I"/>
    <property type="match status" value="1"/>
</dbReference>
<dbReference type="PROSITE" id="PS50943">
    <property type="entry name" value="HTH_CROC1"/>
    <property type="match status" value="1"/>
</dbReference>
<keyword evidence="1" id="KW-0805">Transcription regulation</keyword>
<evidence type="ECO:0000256" key="3">
    <source>
        <dbReference type="ARBA" id="ARBA00023163"/>
    </source>
</evidence>
<dbReference type="RefSeq" id="WP_076544681.1">
    <property type="nucleotide sequence ID" value="NZ_FTNC01000008.1"/>
</dbReference>
<evidence type="ECO:0000259" key="4">
    <source>
        <dbReference type="PROSITE" id="PS50932"/>
    </source>
</evidence>
<dbReference type="OrthoDB" id="9775106at2"/>
<feature type="domain" description="HTH cro/C1-type" evidence="5">
    <location>
        <begin position="2"/>
        <end position="50"/>
    </location>
</feature>
<dbReference type="Gene3D" id="1.10.260.40">
    <property type="entry name" value="lambda repressor-like DNA-binding domains"/>
    <property type="match status" value="1"/>
</dbReference>
<dbReference type="InterPro" id="IPR028082">
    <property type="entry name" value="Peripla_BP_I"/>
</dbReference>
<organism evidence="6 7">
    <name type="scientific">Halanaerobium kushneri</name>
    <dbReference type="NCBI Taxonomy" id="56779"/>
    <lineage>
        <taxon>Bacteria</taxon>
        <taxon>Bacillati</taxon>
        <taxon>Bacillota</taxon>
        <taxon>Clostridia</taxon>
        <taxon>Halanaerobiales</taxon>
        <taxon>Halanaerobiaceae</taxon>
        <taxon>Halanaerobium</taxon>
    </lineage>
</organism>
<dbReference type="EMBL" id="FTNC01000008">
    <property type="protein sequence ID" value="SIQ79609.1"/>
    <property type="molecule type" value="Genomic_DNA"/>
</dbReference>
<dbReference type="GO" id="GO:0003700">
    <property type="term" value="F:DNA-binding transcription factor activity"/>
    <property type="evidence" value="ECO:0007669"/>
    <property type="project" value="TreeGrafter"/>
</dbReference>
<dbReference type="SMART" id="SM00354">
    <property type="entry name" value="HTH_LACI"/>
    <property type="match status" value="1"/>
</dbReference>
<keyword evidence="2" id="KW-0238">DNA-binding</keyword>
<feature type="domain" description="HTH lacI-type" evidence="4">
    <location>
        <begin position="8"/>
        <end position="60"/>
    </location>
</feature>
<accession>A0A1N6VP66</accession>
<dbReference type="STRING" id="56779.SAMN05421834_10866"/>
<evidence type="ECO:0000313" key="7">
    <source>
        <dbReference type="Proteomes" id="UP000185669"/>
    </source>
</evidence>
<dbReference type="AlphaFoldDB" id="A0A1N6VP66"/>
<dbReference type="CDD" id="cd01392">
    <property type="entry name" value="HTH_LacI"/>
    <property type="match status" value="1"/>
</dbReference>